<evidence type="ECO:0000256" key="2">
    <source>
        <dbReference type="ARBA" id="ARBA00008970"/>
    </source>
</evidence>
<evidence type="ECO:0000256" key="4">
    <source>
        <dbReference type="ARBA" id="ARBA00023128"/>
    </source>
</evidence>
<protein>
    <recommendedName>
        <fullName evidence="6">Small ribosomal subunit protein mS33</fullName>
    </recommendedName>
</protein>
<dbReference type="STRING" id="178035.A0A154PMU1"/>
<keyword evidence="3 7" id="KW-0689">Ribosomal protein</keyword>
<keyword evidence="4" id="KW-0496">Mitochondrion</keyword>
<comment type="similarity">
    <text evidence="2">Belongs to the mitochondrion-specific ribosomal protein mS33 family.</text>
</comment>
<evidence type="ECO:0000256" key="6">
    <source>
        <dbReference type="ARBA" id="ARBA00035132"/>
    </source>
</evidence>
<gene>
    <name evidence="7" type="ORF">WN55_05896</name>
</gene>
<organism evidence="7 8">
    <name type="scientific">Dufourea novaeangliae</name>
    <name type="common">Sweat bee</name>
    <dbReference type="NCBI Taxonomy" id="178035"/>
    <lineage>
        <taxon>Eukaryota</taxon>
        <taxon>Metazoa</taxon>
        <taxon>Ecdysozoa</taxon>
        <taxon>Arthropoda</taxon>
        <taxon>Hexapoda</taxon>
        <taxon>Insecta</taxon>
        <taxon>Pterygota</taxon>
        <taxon>Neoptera</taxon>
        <taxon>Endopterygota</taxon>
        <taxon>Hymenoptera</taxon>
        <taxon>Apocrita</taxon>
        <taxon>Aculeata</taxon>
        <taxon>Apoidea</taxon>
        <taxon>Anthophila</taxon>
        <taxon>Halictidae</taxon>
        <taxon>Rophitinae</taxon>
        <taxon>Dufourea</taxon>
    </lineage>
</organism>
<dbReference type="OrthoDB" id="5980584at2759"/>
<dbReference type="OMA" id="PRHMETH"/>
<evidence type="ECO:0000256" key="3">
    <source>
        <dbReference type="ARBA" id="ARBA00022980"/>
    </source>
</evidence>
<keyword evidence="5" id="KW-0687">Ribonucleoprotein</keyword>
<sequence length="114" mass="13915">MNNKYLDLAKVGTVYAKRMNQLSNKIFGEVYRDTNSKSMKVVKLFSEKPVHKRDEIVDYYPRHTEIDILMKNLRLYGLYRDEHQDFIEEYDRLRELRGKKKWTYTKTEKKEEKS</sequence>
<dbReference type="Proteomes" id="UP000076502">
    <property type="component" value="Unassembled WGS sequence"/>
</dbReference>
<dbReference type="GO" id="GO:0005840">
    <property type="term" value="C:ribosome"/>
    <property type="evidence" value="ECO:0007669"/>
    <property type="project" value="UniProtKB-KW"/>
</dbReference>
<reference evidence="7 8" key="1">
    <citation type="submission" date="2015-07" db="EMBL/GenBank/DDBJ databases">
        <title>The genome of Dufourea novaeangliae.</title>
        <authorList>
            <person name="Pan H."/>
            <person name="Kapheim K."/>
        </authorList>
    </citation>
    <scope>NUCLEOTIDE SEQUENCE [LARGE SCALE GENOMIC DNA]</scope>
    <source>
        <strain evidence="7">0120121106</strain>
        <tissue evidence="7">Whole body</tissue>
    </source>
</reference>
<dbReference type="PANTHER" id="PTHR13362:SF2">
    <property type="entry name" value="SMALL RIBOSOMAL SUBUNIT PROTEIN MS33"/>
    <property type="match status" value="1"/>
</dbReference>
<dbReference type="InterPro" id="IPR013219">
    <property type="entry name" value="Ribosomal_mS33"/>
</dbReference>
<evidence type="ECO:0000256" key="5">
    <source>
        <dbReference type="ARBA" id="ARBA00023274"/>
    </source>
</evidence>
<dbReference type="PANTHER" id="PTHR13362">
    <property type="entry name" value="MITOCHONDRIAL RIBOSOMAL PROTEIN S33"/>
    <property type="match status" value="1"/>
</dbReference>
<dbReference type="AlphaFoldDB" id="A0A154PMU1"/>
<keyword evidence="8" id="KW-1185">Reference proteome</keyword>
<name>A0A154PMU1_DUFNO</name>
<proteinExistence type="inferred from homology"/>
<accession>A0A154PMU1</accession>
<evidence type="ECO:0000313" key="7">
    <source>
        <dbReference type="EMBL" id="KZC13201.1"/>
    </source>
</evidence>
<evidence type="ECO:0000313" key="8">
    <source>
        <dbReference type="Proteomes" id="UP000076502"/>
    </source>
</evidence>
<dbReference type="Pfam" id="PF08293">
    <property type="entry name" value="MRP-S33"/>
    <property type="match status" value="1"/>
</dbReference>
<evidence type="ECO:0000256" key="1">
    <source>
        <dbReference type="ARBA" id="ARBA00004173"/>
    </source>
</evidence>
<dbReference type="EMBL" id="KQ434993">
    <property type="protein sequence ID" value="KZC13201.1"/>
    <property type="molecule type" value="Genomic_DNA"/>
</dbReference>
<dbReference type="GO" id="GO:1990904">
    <property type="term" value="C:ribonucleoprotein complex"/>
    <property type="evidence" value="ECO:0007669"/>
    <property type="project" value="UniProtKB-KW"/>
</dbReference>
<dbReference type="GO" id="GO:0005739">
    <property type="term" value="C:mitochondrion"/>
    <property type="evidence" value="ECO:0007669"/>
    <property type="project" value="UniProtKB-SubCell"/>
</dbReference>
<comment type="subcellular location">
    <subcellularLocation>
        <location evidence="1">Mitochondrion</location>
    </subcellularLocation>
</comment>